<dbReference type="PIRSF" id="PIRSF000390">
    <property type="entry name" value="PLP_StrS"/>
    <property type="match status" value="1"/>
</dbReference>
<comment type="caution">
    <text evidence="3">The sequence shown here is derived from an EMBL/GenBank/DDBJ whole genome shotgun (WGS) entry which is preliminary data.</text>
</comment>
<protein>
    <submittedName>
        <fullName evidence="3">DegT/DnrJ/EryC1/StrS aminotransferase family protein</fullName>
    </submittedName>
</protein>
<dbReference type="InterPro" id="IPR015422">
    <property type="entry name" value="PyrdxlP-dep_Trfase_small"/>
</dbReference>
<dbReference type="InterPro" id="IPR000653">
    <property type="entry name" value="DegT/StrS_aminotransferase"/>
</dbReference>
<keyword evidence="3" id="KW-0808">Transferase</keyword>
<dbReference type="CDD" id="cd00616">
    <property type="entry name" value="AHBA_syn"/>
    <property type="match status" value="1"/>
</dbReference>
<dbReference type="Proteomes" id="UP000682951">
    <property type="component" value="Unassembled WGS sequence"/>
</dbReference>
<dbReference type="PANTHER" id="PTHR30244:SF34">
    <property type="entry name" value="DTDP-4-AMINO-4,6-DIDEOXYGALACTOSE TRANSAMINASE"/>
    <property type="match status" value="1"/>
</dbReference>
<keyword evidence="3" id="KW-0032">Aminotransferase</keyword>
<sequence length="377" mass="43346">MREISFYKPSVSERESELINEVLHTQDTTNIIDKFDNYLKQYFGAKHVIVTNNGASAHHLALSAMQIKRGDKIICSVNAFPSIAQAIRHFDAEPIFVDINEDDFNISPEALEKTLKDYHHKKLKCVFVSHIAGQSAQIDEINEIAKRYDIKVLDDVNRAIGLTYNGKKIGNNEYFLSCFQINTQVQHPISTSGFFTTNDDEIAKQAKLLRNYALIDGIDKYGNLGYIYDVIDIGLKYDISSLNAAYSLAQLEKNDKFIARRCEIAAIYNSELAECKNITTPIKKRDHTYAQYIIKINKNRDGFARELLERGIHTSLHYIPIHLLSYYKNKYSLKVNDFPNALKTYQQILSLPIYNELKDEEVYYICDMVKDIARSRV</sequence>
<dbReference type="Gene3D" id="3.90.1150.10">
    <property type="entry name" value="Aspartate Aminotransferase, domain 1"/>
    <property type="match status" value="1"/>
</dbReference>
<dbReference type="Pfam" id="PF01041">
    <property type="entry name" value="DegT_DnrJ_EryC1"/>
    <property type="match status" value="1"/>
</dbReference>
<dbReference type="InterPro" id="IPR015421">
    <property type="entry name" value="PyrdxlP-dep_Trfase_major"/>
</dbReference>
<dbReference type="InterPro" id="IPR015424">
    <property type="entry name" value="PyrdxlP-dep_Trfase"/>
</dbReference>
<name>A0ABS5HHU4_9BACT</name>
<keyword evidence="2" id="KW-0663">Pyridoxal phosphate</keyword>
<keyword evidence="4" id="KW-1185">Reference proteome</keyword>
<dbReference type="EMBL" id="JAGSSW010000003">
    <property type="protein sequence ID" value="MBR8463849.1"/>
    <property type="molecule type" value="Genomic_DNA"/>
</dbReference>
<reference evidence="3 4" key="1">
    <citation type="submission" date="2021-04" db="EMBL/GenBank/DDBJ databases">
        <title>Molecular and phenotypic characterization and identification of bacterial isolates recovered from the Anatolian ground squirrels (Spermophilus xanthoprymnus) and which have the potential to form a new species in the Campylobacter genus.</title>
        <authorList>
            <person name="Aydin F."/>
            <person name="Abay S."/>
            <person name="Kayman T."/>
            <person name="Karakaya E."/>
            <person name="Mustak H.K."/>
            <person name="Mustak I.B."/>
            <person name="Bilgin N."/>
            <person name="Duzler A."/>
            <person name="Sahin O."/>
            <person name="Guran O."/>
            <person name="Saticioglu I.B."/>
        </authorList>
    </citation>
    <scope>NUCLEOTIDE SEQUENCE [LARGE SCALE GENOMIC DNA]</scope>
    <source>
        <strain evidence="4">faydin-G24</strain>
    </source>
</reference>
<proteinExistence type="inferred from homology"/>
<dbReference type="Gene3D" id="3.40.640.10">
    <property type="entry name" value="Type I PLP-dependent aspartate aminotransferase-like (Major domain)"/>
    <property type="match status" value="1"/>
</dbReference>
<evidence type="ECO:0000256" key="2">
    <source>
        <dbReference type="RuleBase" id="RU004508"/>
    </source>
</evidence>
<evidence type="ECO:0000313" key="3">
    <source>
        <dbReference type="EMBL" id="MBR8463849.1"/>
    </source>
</evidence>
<dbReference type="PANTHER" id="PTHR30244">
    <property type="entry name" value="TRANSAMINASE"/>
    <property type="match status" value="1"/>
</dbReference>
<evidence type="ECO:0000313" key="4">
    <source>
        <dbReference type="Proteomes" id="UP000682951"/>
    </source>
</evidence>
<organism evidence="3 4">
    <name type="scientific">Campylobacter anatolicus</name>
    <dbReference type="NCBI Taxonomy" id="2829105"/>
    <lineage>
        <taxon>Bacteria</taxon>
        <taxon>Pseudomonadati</taxon>
        <taxon>Campylobacterota</taxon>
        <taxon>Epsilonproteobacteria</taxon>
        <taxon>Campylobacterales</taxon>
        <taxon>Campylobacteraceae</taxon>
        <taxon>Campylobacter</taxon>
    </lineage>
</organism>
<gene>
    <name evidence="3" type="ORF">KDD93_04565</name>
</gene>
<accession>A0ABS5HHU4</accession>
<dbReference type="GO" id="GO:0008483">
    <property type="term" value="F:transaminase activity"/>
    <property type="evidence" value="ECO:0007669"/>
    <property type="project" value="UniProtKB-KW"/>
</dbReference>
<evidence type="ECO:0000256" key="1">
    <source>
        <dbReference type="ARBA" id="ARBA00037999"/>
    </source>
</evidence>
<dbReference type="RefSeq" id="WP_212140319.1">
    <property type="nucleotide sequence ID" value="NZ_JAGSSW010000003.1"/>
</dbReference>
<comment type="similarity">
    <text evidence="1 2">Belongs to the DegT/DnrJ/EryC1 family.</text>
</comment>
<dbReference type="SUPFAM" id="SSF53383">
    <property type="entry name" value="PLP-dependent transferases"/>
    <property type="match status" value="1"/>
</dbReference>